<accession>A0A4Y7T0L9</accession>
<evidence type="ECO:0000256" key="1">
    <source>
        <dbReference type="SAM" id="MobiDB-lite"/>
    </source>
</evidence>
<proteinExistence type="predicted"/>
<evidence type="ECO:0000313" key="3">
    <source>
        <dbReference type="Proteomes" id="UP000298030"/>
    </source>
</evidence>
<gene>
    <name evidence="2" type="ORF">FA13DRAFT_1712409</name>
</gene>
<feature type="compositionally biased region" description="Polar residues" evidence="1">
    <location>
        <begin position="1"/>
        <end position="10"/>
    </location>
</feature>
<reference evidence="2 3" key="1">
    <citation type="journal article" date="2019" name="Nat. Ecol. Evol.">
        <title>Megaphylogeny resolves global patterns of mushroom evolution.</title>
        <authorList>
            <person name="Varga T."/>
            <person name="Krizsan K."/>
            <person name="Foldi C."/>
            <person name="Dima B."/>
            <person name="Sanchez-Garcia M."/>
            <person name="Sanchez-Ramirez S."/>
            <person name="Szollosi G.J."/>
            <person name="Szarkandi J.G."/>
            <person name="Papp V."/>
            <person name="Albert L."/>
            <person name="Andreopoulos W."/>
            <person name="Angelini C."/>
            <person name="Antonin V."/>
            <person name="Barry K.W."/>
            <person name="Bougher N.L."/>
            <person name="Buchanan P."/>
            <person name="Buyck B."/>
            <person name="Bense V."/>
            <person name="Catcheside P."/>
            <person name="Chovatia M."/>
            <person name="Cooper J."/>
            <person name="Damon W."/>
            <person name="Desjardin D."/>
            <person name="Finy P."/>
            <person name="Geml J."/>
            <person name="Haridas S."/>
            <person name="Hughes K."/>
            <person name="Justo A."/>
            <person name="Karasinski D."/>
            <person name="Kautmanova I."/>
            <person name="Kiss B."/>
            <person name="Kocsube S."/>
            <person name="Kotiranta H."/>
            <person name="LaButti K.M."/>
            <person name="Lechner B.E."/>
            <person name="Liimatainen K."/>
            <person name="Lipzen A."/>
            <person name="Lukacs Z."/>
            <person name="Mihaltcheva S."/>
            <person name="Morgado L.N."/>
            <person name="Niskanen T."/>
            <person name="Noordeloos M.E."/>
            <person name="Ohm R.A."/>
            <person name="Ortiz-Santana B."/>
            <person name="Ovrebo C."/>
            <person name="Racz N."/>
            <person name="Riley R."/>
            <person name="Savchenko A."/>
            <person name="Shiryaev A."/>
            <person name="Soop K."/>
            <person name="Spirin V."/>
            <person name="Szebenyi C."/>
            <person name="Tomsovsky M."/>
            <person name="Tulloss R.E."/>
            <person name="Uehling J."/>
            <person name="Grigoriev I.V."/>
            <person name="Vagvolgyi C."/>
            <person name="Papp T."/>
            <person name="Martin F.M."/>
            <person name="Miettinen O."/>
            <person name="Hibbett D.S."/>
            <person name="Nagy L.G."/>
        </authorList>
    </citation>
    <scope>NUCLEOTIDE SEQUENCE [LARGE SCALE GENOMIC DNA]</scope>
    <source>
        <strain evidence="2 3">FP101781</strain>
    </source>
</reference>
<protein>
    <submittedName>
        <fullName evidence="2">Uncharacterized protein</fullName>
    </submittedName>
</protein>
<feature type="compositionally biased region" description="Polar residues" evidence="1">
    <location>
        <begin position="697"/>
        <end position="710"/>
    </location>
</feature>
<comment type="caution">
    <text evidence="2">The sequence shown here is derived from an EMBL/GenBank/DDBJ whole genome shotgun (WGS) entry which is preliminary data.</text>
</comment>
<dbReference type="Proteomes" id="UP000298030">
    <property type="component" value="Unassembled WGS sequence"/>
</dbReference>
<organism evidence="2 3">
    <name type="scientific">Coprinellus micaceus</name>
    <name type="common">Glistening ink-cap mushroom</name>
    <name type="synonym">Coprinus micaceus</name>
    <dbReference type="NCBI Taxonomy" id="71717"/>
    <lineage>
        <taxon>Eukaryota</taxon>
        <taxon>Fungi</taxon>
        <taxon>Dikarya</taxon>
        <taxon>Basidiomycota</taxon>
        <taxon>Agaricomycotina</taxon>
        <taxon>Agaricomycetes</taxon>
        <taxon>Agaricomycetidae</taxon>
        <taxon>Agaricales</taxon>
        <taxon>Agaricineae</taxon>
        <taxon>Psathyrellaceae</taxon>
        <taxon>Coprinellus</taxon>
    </lineage>
</organism>
<keyword evidence="3" id="KW-1185">Reference proteome</keyword>
<sequence>MGVEKGTSTEAAPRHDPTLPELRGAPVSNWNRRSLSNSPQQNSREIIQFLFQRAPCQSQNLQEALPNLLRNHFRIQNQAVTDKWVGWWDGLTEYETLGLVWGVRSVFEHWCLASSAEVRVPLLEQGMLRRPVPFPFVCLFPLRFVTADPRLPPSTCRSVGVKRGVGVWGPGCWVLGGVGGHSRRVGVCGRAAFAAYPISFSPLKPLRLDNRWVSKDRGTKVEPACQRIQGKPRFIGLLPNGMHSKARSVFCVELFGLPVVQRLSGKKSCTAQAKSPHPVLSGLLPNEGDTHYVDMVQIPPQMAPTRGHRNAIPQRIGEEQVSWGLSSWMALTIQASKRSRQRYDRGVSVLVEHRPDIWVPRLNHPGAWKGRLRTLMTLVSMRGEGFTDRNTVNKWVRQLRDQKRHGSINANCPFSKLIRRDHSITPLSILEGTPECLTVTADIQMDVHNRLVSSFKTRCKSLGDDAIEQCMLNMYIRGDSMYDAELVVNTPWLFQAKGATATALYEDEIIIFSRLAAKSADLNAIIGAQLVNAAPISDLKIILRFNETSQYSGALSVAVWLGPQGRSPFNREVVRLSSAEGVESLSLETPTNCTWYPRREDELGKECHAPQPHIRTTFRSKNALTTRTQARGVPTSKMLPYAPQVSLKTHSRRQYPYNITRDTTIGPYLVYENPLLVSSWSVTIVVLFHLNTSKDSIDQISTHDTGNNQLPGPGILP</sequence>
<dbReference type="AlphaFoldDB" id="A0A4Y7T0L9"/>
<dbReference type="EMBL" id="QPFP01000038">
    <property type="protein sequence ID" value="TEB27693.1"/>
    <property type="molecule type" value="Genomic_DNA"/>
</dbReference>
<feature type="compositionally biased region" description="Polar residues" evidence="1">
    <location>
        <begin position="28"/>
        <end position="39"/>
    </location>
</feature>
<feature type="region of interest" description="Disordered" evidence="1">
    <location>
        <begin position="1"/>
        <end position="39"/>
    </location>
</feature>
<name>A0A4Y7T0L9_COPMI</name>
<feature type="region of interest" description="Disordered" evidence="1">
    <location>
        <begin position="697"/>
        <end position="717"/>
    </location>
</feature>
<evidence type="ECO:0000313" key="2">
    <source>
        <dbReference type="EMBL" id="TEB27693.1"/>
    </source>
</evidence>